<evidence type="ECO:0000313" key="1">
    <source>
        <dbReference type="EMBL" id="GAA0611991.1"/>
    </source>
</evidence>
<reference evidence="1 2" key="1">
    <citation type="journal article" date="2019" name="Int. J. Syst. Evol. Microbiol.">
        <title>The Global Catalogue of Microorganisms (GCM) 10K type strain sequencing project: providing services to taxonomists for standard genome sequencing and annotation.</title>
        <authorList>
            <consortium name="The Broad Institute Genomics Platform"/>
            <consortium name="The Broad Institute Genome Sequencing Center for Infectious Disease"/>
            <person name="Wu L."/>
            <person name="Ma J."/>
        </authorList>
    </citation>
    <scope>NUCLEOTIDE SEQUENCE [LARGE SCALE GENOMIC DNA]</scope>
    <source>
        <strain evidence="1 2">JCM 10671</strain>
    </source>
</reference>
<dbReference type="EMBL" id="BAAAHE010000008">
    <property type="protein sequence ID" value="GAA0611991.1"/>
    <property type="molecule type" value="Genomic_DNA"/>
</dbReference>
<sequence length="208" mass="22213">MSAGQLAARAPLGTIRVADLAAIYAHPRQEARALERRGVLHRLAHGFYCAVPPEHDPAVWKPSTEAAAAGIATALYGDRVPVLTGLSAARVHRVLPRAIAVGFVAVPGSRRPLRFADRPGVVRFVERDVTRLDAELLSTDLGLALATTAEQTVLDLAHADPTGADADTVAAIDALWARCEAEVLEQIAGTQRMRATLARVREQVGARR</sequence>
<gene>
    <name evidence="1" type="ORF">GCM10009547_12530</name>
</gene>
<protein>
    <recommendedName>
        <fullName evidence="3">Transcriptional regulator, AbiEi antitoxin, Type IV TA system</fullName>
    </recommendedName>
</protein>
<accession>A0ABN1GI35</accession>
<evidence type="ECO:0000313" key="2">
    <source>
        <dbReference type="Proteomes" id="UP001500957"/>
    </source>
</evidence>
<dbReference type="Proteomes" id="UP001500957">
    <property type="component" value="Unassembled WGS sequence"/>
</dbReference>
<evidence type="ECO:0008006" key="3">
    <source>
        <dbReference type="Google" id="ProtNLM"/>
    </source>
</evidence>
<dbReference type="RefSeq" id="WP_344602745.1">
    <property type="nucleotide sequence ID" value="NZ_BAAAHE010000008.1"/>
</dbReference>
<proteinExistence type="predicted"/>
<name>A0ABN1GI35_9ACTN</name>
<organism evidence="1 2">
    <name type="scientific">Sporichthya brevicatena</name>
    <dbReference type="NCBI Taxonomy" id="171442"/>
    <lineage>
        <taxon>Bacteria</taxon>
        <taxon>Bacillati</taxon>
        <taxon>Actinomycetota</taxon>
        <taxon>Actinomycetes</taxon>
        <taxon>Sporichthyales</taxon>
        <taxon>Sporichthyaceae</taxon>
        <taxon>Sporichthya</taxon>
    </lineage>
</organism>
<comment type="caution">
    <text evidence="1">The sequence shown here is derived from an EMBL/GenBank/DDBJ whole genome shotgun (WGS) entry which is preliminary data.</text>
</comment>
<keyword evidence="2" id="KW-1185">Reference proteome</keyword>